<feature type="region of interest" description="Disordered" evidence="1">
    <location>
        <begin position="96"/>
        <end position="136"/>
    </location>
</feature>
<evidence type="ECO:0000313" key="2">
    <source>
        <dbReference type="EMBL" id="GAA3980978.1"/>
    </source>
</evidence>
<feature type="compositionally biased region" description="Pro residues" evidence="1">
    <location>
        <begin position="121"/>
        <end position="136"/>
    </location>
</feature>
<accession>A0ABP7QH07</accession>
<sequence>MPRILPGRTSAADGPGRSKGPGPHPAAGGSVPVHPSPTCAFTSCRREATVRHQRGPAIAESGRGLLLVEALADRWGTAQGPHPRKTVWAELCLPPEHRNACSGGRGAFPKEPRRRKDPTKPHPTLPPRRTPPHPGE</sequence>
<proteinExistence type="predicted"/>
<protein>
    <recommendedName>
        <fullName evidence="4">ATP-binding protein</fullName>
    </recommendedName>
</protein>
<evidence type="ECO:0000313" key="3">
    <source>
        <dbReference type="Proteomes" id="UP001500456"/>
    </source>
</evidence>
<gene>
    <name evidence="2" type="ORF">GCM10022232_11380</name>
</gene>
<evidence type="ECO:0000256" key="1">
    <source>
        <dbReference type="SAM" id="MobiDB-lite"/>
    </source>
</evidence>
<feature type="region of interest" description="Disordered" evidence="1">
    <location>
        <begin position="1"/>
        <end position="38"/>
    </location>
</feature>
<dbReference type="Proteomes" id="UP001500456">
    <property type="component" value="Unassembled WGS sequence"/>
</dbReference>
<comment type="caution">
    <text evidence="2">The sequence shown here is derived from an EMBL/GenBank/DDBJ whole genome shotgun (WGS) entry which is preliminary data.</text>
</comment>
<keyword evidence="3" id="KW-1185">Reference proteome</keyword>
<name>A0ABP7QH07_9ACTN</name>
<reference evidence="3" key="1">
    <citation type="journal article" date="2019" name="Int. J. Syst. Evol. Microbiol.">
        <title>The Global Catalogue of Microorganisms (GCM) 10K type strain sequencing project: providing services to taxonomists for standard genome sequencing and annotation.</title>
        <authorList>
            <consortium name="The Broad Institute Genomics Platform"/>
            <consortium name="The Broad Institute Genome Sequencing Center for Infectious Disease"/>
            <person name="Wu L."/>
            <person name="Ma J."/>
        </authorList>
    </citation>
    <scope>NUCLEOTIDE SEQUENCE [LARGE SCALE GENOMIC DNA]</scope>
    <source>
        <strain evidence="3">JCM 16924</strain>
    </source>
</reference>
<evidence type="ECO:0008006" key="4">
    <source>
        <dbReference type="Google" id="ProtNLM"/>
    </source>
</evidence>
<dbReference type="EMBL" id="BAAAZX010000002">
    <property type="protein sequence ID" value="GAA3980978.1"/>
    <property type="molecule type" value="Genomic_DNA"/>
</dbReference>
<dbReference type="InterPro" id="IPR036890">
    <property type="entry name" value="HATPase_C_sf"/>
</dbReference>
<organism evidence="2 3">
    <name type="scientific">Streptomyces plumbiresistens</name>
    <dbReference type="NCBI Taxonomy" id="511811"/>
    <lineage>
        <taxon>Bacteria</taxon>
        <taxon>Bacillati</taxon>
        <taxon>Actinomycetota</taxon>
        <taxon>Actinomycetes</taxon>
        <taxon>Kitasatosporales</taxon>
        <taxon>Streptomycetaceae</taxon>
        <taxon>Streptomyces</taxon>
    </lineage>
</organism>
<dbReference type="Gene3D" id="3.30.565.10">
    <property type="entry name" value="Histidine kinase-like ATPase, C-terminal domain"/>
    <property type="match status" value="1"/>
</dbReference>